<dbReference type="EMBL" id="CAJNOC010003462">
    <property type="protein sequence ID" value="CAF0983729.1"/>
    <property type="molecule type" value="Genomic_DNA"/>
</dbReference>
<dbReference type="OrthoDB" id="6489982at2759"/>
<evidence type="ECO:0000313" key="3">
    <source>
        <dbReference type="Proteomes" id="UP000663879"/>
    </source>
</evidence>
<gene>
    <name evidence="2" type="ORF">OXX778_LOCUS15555</name>
</gene>
<dbReference type="SUPFAM" id="SSF57756">
    <property type="entry name" value="Retrovirus zinc finger-like domains"/>
    <property type="match status" value="1"/>
</dbReference>
<dbReference type="AlphaFoldDB" id="A0A814FI37"/>
<comment type="caution">
    <text evidence="2">The sequence shown here is derived from an EMBL/GenBank/DDBJ whole genome shotgun (WGS) entry which is preliminary data.</text>
</comment>
<keyword evidence="3" id="KW-1185">Reference proteome</keyword>
<sequence length="309" mass="36296">MASSGGTYARGSTQRPYGTTDRNFNKKNNPSKSHFTNTFVINNKSREEPFVKEEILDTITTLIGEENLQFLKYVSQHNSTFNWYVTLDQRFKIDHLFDREILMGRQSAKIENPFKEFDPIYVYKYRVSWLPHNFDVEIIRRWFSCRDVIEAEVTEEYEKLEKFRHVKNGNIRVKIVIKKSSSEIYENIDGIRMINDFKCLICRLGKPPKCFLRKQEGHVKRDCELLKIRCEKCSKIGHSSEQCNFSKRIDNEIECLAELPEQIDDDVENDTQLPEDQNNSNESSLNVNKNTKTSQNINQTNGQPMKLKE</sequence>
<dbReference type="Proteomes" id="UP000663879">
    <property type="component" value="Unassembled WGS sequence"/>
</dbReference>
<evidence type="ECO:0008006" key="4">
    <source>
        <dbReference type="Google" id="ProtNLM"/>
    </source>
</evidence>
<protein>
    <recommendedName>
        <fullName evidence="4">CCHC-type domain-containing protein</fullName>
    </recommendedName>
</protein>
<organism evidence="2 3">
    <name type="scientific">Brachionus calyciflorus</name>
    <dbReference type="NCBI Taxonomy" id="104777"/>
    <lineage>
        <taxon>Eukaryota</taxon>
        <taxon>Metazoa</taxon>
        <taxon>Spiralia</taxon>
        <taxon>Gnathifera</taxon>
        <taxon>Rotifera</taxon>
        <taxon>Eurotatoria</taxon>
        <taxon>Monogononta</taxon>
        <taxon>Pseudotrocha</taxon>
        <taxon>Ploima</taxon>
        <taxon>Brachionidae</taxon>
        <taxon>Brachionus</taxon>
    </lineage>
</organism>
<feature type="compositionally biased region" description="Polar residues" evidence="1">
    <location>
        <begin position="270"/>
        <end position="303"/>
    </location>
</feature>
<proteinExistence type="predicted"/>
<evidence type="ECO:0000313" key="2">
    <source>
        <dbReference type="EMBL" id="CAF0983729.1"/>
    </source>
</evidence>
<dbReference type="GO" id="GO:0003676">
    <property type="term" value="F:nucleic acid binding"/>
    <property type="evidence" value="ECO:0007669"/>
    <property type="project" value="InterPro"/>
</dbReference>
<dbReference type="Gene3D" id="4.10.60.10">
    <property type="entry name" value="Zinc finger, CCHC-type"/>
    <property type="match status" value="1"/>
</dbReference>
<feature type="region of interest" description="Disordered" evidence="1">
    <location>
        <begin position="268"/>
        <end position="309"/>
    </location>
</feature>
<accession>A0A814FI37</accession>
<dbReference type="GO" id="GO:0008270">
    <property type="term" value="F:zinc ion binding"/>
    <property type="evidence" value="ECO:0007669"/>
    <property type="project" value="InterPro"/>
</dbReference>
<feature type="region of interest" description="Disordered" evidence="1">
    <location>
        <begin position="1"/>
        <end position="31"/>
    </location>
</feature>
<evidence type="ECO:0000256" key="1">
    <source>
        <dbReference type="SAM" id="MobiDB-lite"/>
    </source>
</evidence>
<dbReference type="InterPro" id="IPR036875">
    <property type="entry name" value="Znf_CCHC_sf"/>
</dbReference>
<reference evidence="2" key="1">
    <citation type="submission" date="2021-02" db="EMBL/GenBank/DDBJ databases">
        <authorList>
            <person name="Nowell W R."/>
        </authorList>
    </citation>
    <scope>NUCLEOTIDE SEQUENCE</scope>
    <source>
        <strain evidence="2">Ploen Becks lab</strain>
    </source>
</reference>
<name>A0A814FI37_9BILA</name>